<name>A0A221V490_9FLAO</name>
<keyword evidence="2" id="KW-0229">DNA integration</keyword>
<organism evidence="6 7">
    <name type="scientific">Arenibacter algicola</name>
    <dbReference type="NCBI Taxonomy" id="616991"/>
    <lineage>
        <taxon>Bacteria</taxon>
        <taxon>Pseudomonadati</taxon>
        <taxon>Bacteroidota</taxon>
        <taxon>Flavobacteriia</taxon>
        <taxon>Flavobacteriales</taxon>
        <taxon>Flavobacteriaceae</taxon>
        <taxon>Arenibacter</taxon>
    </lineage>
</organism>
<proteinExistence type="inferred from homology"/>
<dbReference type="KEGG" id="aalg:AREALGSMS7_05055"/>
<dbReference type="PROSITE" id="PS51898">
    <property type="entry name" value="TYR_RECOMBINASE"/>
    <property type="match status" value="1"/>
</dbReference>
<dbReference type="InterPro" id="IPR011010">
    <property type="entry name" value="DNA_brk_join_enz"/>
</dbReference>
<dbReference type="EMBL" id="CP022516">
    <property type="protein sequence ID" value="ASO08427.1"/>
    <property type="molecule type" value="Genomic_DNA"/>
</dbReference>
<dbReference type="GO" id="GO:0015074">
    <property type="term" value="P:DNA integration"/>
    <property type="evidence" value="ECO:0007669"/>
    <property type="project" value="UniProtKB-KW"/>
</dbReference>
<dbReference type="GO" id="GO:0006310">
    <property type="term" value="P:DNA recombination"/>
    <property type="evidence" value="ECO:0007669"/>
    <property type="project" value="UniProtKB-KW"/>
</dbReference>
<dbReference type="PANTHER" id="PTHR30349">
    <property type="entry name" value="PHAGE INTEGRASE-RELATED"/>
    <property type="match status" value="1"/>
</dbReference>
<dbReference type="InterPro" id="IPR013762">
    <property type="entry name" value="Integrase-like_cat_sf"/>
</dbReference>
<evidence type="ECO:0000256" key="1">
    <source>
        <dbReference type="ARBA" id="ARBA00008857"/>
    </source>
</evidence>
<dbReference type="Pfam" id="PF00589">
    <property type="entry name" value="Phage_integrase"/>
    <property type="match status" value="1"/>
</dbReference>
<feature type="domain" description="Tyr recombinase" evidence="5">
    <location>
        <begin position="96"/>
        <end position="268"/>
    </location>
</feature>
<dbReference type="SUPFAM" id="SSF56349">
    <property type="entry name" value="DNA breaking-rejoining enzymes"/>
    <property type="match status" value="1"/>
</dbReference>
<sequence length="272" mass="31630">MSLPDFVKILEVKRYSRNTIESYSSIVKMATQFFEKPLNKIDETELHRYFYHMVHTKKVSYSYQKQVAMALKLYYREIFGQNINLEYLFPSRKPNKLPVVIARKEVLKIIEKANNIKHKSMIAVVYSAGLRVGELIALEIKDIDSSRMVIHIKSGKGNKDRIVPLSEKTLSMLREYYKEYTPKRYLFEGQKGDRYSSSSFNKLLQAAAKRARINKNITAHTLRHSYATHLLENGTDIRIIQKLLGHNSIKTTMIYTQVTEPTLLNVTSPFDD</sequence>
<dbReference type="InterPro" id="IPR004107">
    <property type="entry name" value="Integrase_SAM-like_N"/>
</dbReference>
<evidence type="ECO:0000256" key="2">
    <source>
        <dbReference type="ARBA" id="ARBA00022908"/>
    </source>
</evidence>
<comment type="similarity">
    <text evidence="1">Belongs to the 'phage' integrase family.</text>
</comment>
<keyword evidence="3" id="KW-0238">DNA-binding</keyword>
<dbReference type="InterPro" id="IPR002104">
    <property type="entry name" value="Integrase_catalytic"/>
</dbReference>
<geneLocation type="plasmid" evidence="7">
    <name>psms7</name>
</geneLocation>
<accession>A0A221V490</accession>
<keyword evidence="6" id="KW-0614">Plasmid</keyword>
<reference evidence="6 7" key="1">
    <citation type="submission" date="2017-07" db="EMBL/GenBank/DDBJ databases">
        <title>Genome Sequence of Arenibacter algicola Strain SMS7 Isolated from a culture of the Diatom Skeletonema marinoi.</title>
        <authorList>
            <person name="Topel M."/>
            <person name="Pinder M.I.M."/>
            <person name="Johansson O.N."/>
            <person name="Kourtchenko O."/>
            <person name="Godhe A."/>
            <person name="Clarke A.K."/>
        </authorList>
    </citation>
    <scope>NUCLEOTIDE SEQUENCE [LARGE SCALE GENOMIC DNA]</scope>
    <source>
        <strain evidence="6 7">SMS7</strain>
        <plasmid evidence="7">Plasmid psms7</plasmid>
    </source>
</reference>
<dbReference type="Gene3D" id="1.10.443.10">
    <property type="entry name" value="Intergrase catalytic core"/>
    <property type="match status" value="1"/>
</dbReference>
<evidence type="ECO:0000256" key="3">
    <source>
        <dbReference type="ARBA" id="ARBA00023125"/>
    </source>
</evidence>
<dbReference type="Gene3D" id="1.10.150.130">
    <property type="match status" value="1"/>
</dbReference>
<dbReference type="InterPro" id="IPR010998">
    <property type="entry name" value="Integrase_recombinase_N"/>
</dbReference>
<evidence type="ECO:0000256" key="4">
    <source>
        <dbReference type="ARBA" id="ARBA00023172"/>
    </source>
</evidence>
<dbReference type="InterPro" id="IPR050090">
    <property type="entry name" value="Tyrosine_recombinase_XerCD"/>
</dbReference>
<protein>
    <submittedName>
        <fullName evidence="6">Tyrosine recombinase XerD</fullName>
    </submittedName>
</protein>
<evidence type="ECO:0000259" key="5">
    <source>
        <dbReference type="PROSITE" id="PS51898"/>
    </source>
</evidence>
<dbReference type="AlphaFoldDB" id="A0A221V490"/>
<gene>
    <name evidence="6" type="ORF">AREALGSMS7_05055</name>
</gene>
<evidence type="ECO:0000313" key="7">
    <source>
        <dbReference type="Proteomes" id="UP000204551"/>
    </source>
</evidence>
<dbReference type="Proteomes" id="UP000204551">
    <property type="component" value="Plasmid pSMS7"/>
</dbReference>
<dbReference type="NCBIfam" id="NF040815">
    <property type="entry name" value="recomb_XerA_Arch"/>
    <property type="match status" value="1"/>
</dbReference>
<dbReference type="PANTHER" id="PTHR30349:SF41">
    <property type="entry name" value="INTEGRASE_RECOMBINASE PROTEIN MJ0367-RELATED"/>
    <property type="match status" value="1"/>
</dbReference>
<keyword evidence="4" id="KW-0233">DNA recombination</keyword>
<dbReference type="Pfam" id="PF13495">
    <property type="entry name" value="Phage_int_SAM_4"/>
    <property type="match status" value="1"/>
</dbReference>
<evidence type="ECO:0000313" key="6">
    <source>
        <dbReference type="EMBL" id="ASO08427.1"/>
    </source>
</evidence>
<dbReference type="GO" id="GO:0003677">
    <property type="term" value="F:DNA binding"/>
    <property type="evidence" value="ECO:0007669"/>
    <property type="project" value="UniProtKB-KW"/>
</dbReference>